<keyword evidence="9 10" id="KW-0998">Cell outer membrane</keyword>
<evidence type="ECO:0000259" key="13">
    <source>
        <dbReference type="Pfam" id="PF00593"/>
    </source>
</evidence>
<dbReference type="GO" id="GO:0009279">
    <property type="term" value="C:cell outer membrane"/>
    <property type="evidence" value="ECO:0007669"/>
    <property type="project" value="UniProtKB-SubCell"/>
</dbReference>
<keyword evidence="3 10" id="KW-1134">Transmembrane beta strand</keyword>
<evidence type="ECO:0000313" key="15">
    <source>
        <dbReference type="EMBL" id="SNR97032.1"/>
    </source>
</evidence>
<reference evidence="15 16" key="1">
    <citation type="submission" date="2017-06" db="EMBL/GenBank/DDBJ databases">
        <authorList>
            <person name="Varghese N."/>
            <person name="Submissions S."/>
        </authorList>
    </citation>
    <scope>NUCLEOTIDE SEQUENCE [LARGE SCALE GENOMIC DNA]</scope>
    <source>
        <strain evidence="15 16">DSM 26989</strain>
    </source>
</reference>
<dbReference type="InterPro" id="IPR036942">
    <property type="entry name" value="Beta-barrel_TonB_sf"/>
</dbReference>
<dbReference type="InterPro" id="IPR037066">
    <property type="entry name" value="Plug_dom_sf"/>
</dbReference>
<feature type="signal peptide" evidence="12">
    <location>
        <begin position="1"/>
        <end position="18"/>
    </location>
</feature>
<dbReference type="PANTHER" id="PTHR30069">
    <property type="entry name" value="TONB-DEPENDENT OUTER MEMBRANE RECEPTOR"/>
    <property type="match status" value="1"/>
</dbReference>
<dbReference type="Pfam" id="PF00593">
    <property type="entry name" value="TonB_dep_Rec_b-barrel"/>
    <property type="match status" value="1"/>
</dbReference>
<dbReference type="Gene3D" id="2.170.130.10">
    <property type="entry name" value="TonB-dependent receptor, plug domain"/>
    <property type="match status" value="1"/>
</dbReference>
<dbReference type="InterPro" id="IPR012910">
    <property type="entry name" value="Plug_dom"/>
</dbReference>
<keyword evidence="7 10" id="KW-0472">Membrane</keyword>
<evidence type="ECO:0000259" key="14">
    <source>
        <dbReference type="Pfam" id="PF07715"/>
    </source>
</evidence>
<comment type="similarity">
    <text evidence="10 11">Belongs to the TonB-dependent receptor family.</text>
</comment>
<evidence type="ECO:0000256" key="2">
    <source>
        <dbReference type="ARBA" id="ARBA00022448"/>
    </source>
</evidence>
<name>A0AA94LL98_9BACT</name>
<dbReference type="EMBL" id="FZNZ01000024">
    <property type="protein sequence ID" value="SNR97032.1"/>
    <property type="molecule type" value="Genomic_DNA"/>
</dbReference>
<dbReference type="InterPro" id="IPR039426">
    <property type="entry name" value="TonB-dep_rcpt-like"/>
</dbReference>
<dbReference type="GO" id="GO:0044718">
    <property type="term" value="P:siderophore transmembrane transport"/>
    <property type="evidence" value="ECO:0007669"/>
    <property type="project" value="TreeGrafter"/>
</dbReference>
<dbReference type="SUPFAM" id="SSF56935">
    <property type="entry name" value="Porins"/>
    <property type="match status" value="1"/>
</dbReference>
<evidence type="ECO:0000256" key="9">
    <source>
        <dbReference type="ARBA" id="ARBA00023237"/>
    </source>
</evidence>
<feature type="chain" id="PRO_5041675068" evidence="12">
    <location>
        <begin position="19"/>
        <end position="652"/>
    </location>
</feature>
<dbReference type="Proteomes" id="UP000198427">
    <property type="component" value="Unassembled WGS sequence"/>
</dbReference>
<dbReference type="GO" id="GO:0015344">
    <property type="term" value="F:siderophore uptake transmembrane transporter activity"/>
    <property type="evidence" value="ECO:0007669"/>
    <property type="project" value="TreeGrafter"/>
</dbReference>
<comment type="subcellular location">
    <subcellularLocation>
        <location evidence="1 10">Cell outer membrane</location>
        <topology evidence="1 10">Multi-pass membrane protein</topology>
    </subcellularLocation>
</comment>
<protein>
    <submittedName>
        <fullName evidence="15">Outer membrane cobalamin receptor protein</fullName>
    </submittedName>
</protein>
<accession>A0AA94LL98</accession>
<keyword evidence="4 10" id="KW-0812">Transmembrane</keyword>
<feature type="domain" description="TonB-dependent receptor-like beta-barrel" evidence="13">
    <location>
        <begin position="221"/>
        <end position="626"/>
    </location>
</feature>
<proteinExistence type="inferred from homology"/>
<keyword evidence="16" id="KW-1185">Reference proteome</keyword>
<dbReference type="Pfam" id="PF07715">
    <property type="entry name" value="Plug"/>
    <property type="match status" value="1"/>
</dbReference>
<evidence type="ECO:0000256" key="6">
    <source>
        <dbReference type="ARBA" id="ARBA00023077"/>
    </source>
</evidence>
<evidence type="ECO:0000256" key="7">
    <source>
        <dbReference type="ARBA" id="ARBA00023136"/>
    </source>
</evidence>
<evidence type="ECO:0000256" key="12">
    <source>
        <dbReference type="SAM" id="SignalP"/>
    </source>
</evidence>
<dbReference type="AlphaFoldDB" id="A0AA94LL98"/>
<evidence type="ECO:0000256" key="5">
    <source>
        <dbReference type="ARBA" id="ARBA00022729"/>
    </source>
</evidence>
<keyword evidence="8 15" id="KW-0675">Receptor</keyword>
<comment type="caution">
    <text evidence="15">The sequence shown here is derived from an EMBL/GenBank/DDBJ whole genome shotgun (WGS) entry which is preliminary data.</text>
</comment>
<keyword evidence="2 10" id="KW-0813">Transport</keyword>
<evidence type="ECO:0000256" key="4">
    <source>
        <dbReference type="ARBA" id="ARBA00022692"/>
    </source>
</evidence>
<evidence type="ECO:0000256" key="11">
    <source>
        <dbReference type="RuleBase" id="RU003357"/>
    </source>
</evidence>
<keyword evidence="6 11" id="KW-0798">TonB box</keyword>
<dbReference type="PROSITE" id="PS52016">
    <property type="entry name" value="TONB_DEPENDENT_REC_3"/>
    <property type="match status" value="1"/>
</dbReference>
<organism evidence="15 16">
    <name type="scientific">Prevotella jejuni</name>
    <dbReference type="NCBI Taxonomy" id="1177574"/>
    <lineage>
        <taxon>Bacteria</taxon>
        <taxon>Pseudomonadati</taxon>
        <taxon>Bacteroidota</taxon>
        <taxon>Bacteroidia</taxon>
        <taxon>Bacteroidales</taxon>
        <taxon>Prevotellaceae</taxon>
        <taxon>Prevotella</taxon>
    </lineage>
</organism>
<sequence>MRQLAGFFLLLCPLSMTAQTVTNDSTQTIDEVVVKGFRIPGNVLASTPIQTLSHTDMERLGIHDMGDALKRFAGVQVKDYGGIGGMKTVNIRGLGAGHTGITYDGVQVGDCQSGQVDLSRFTLDNVSLVSLQIGQEDNIYQSAKAYTSAGLINISTLQGVSDRKPHLTTTLRTGSYGLFSPSLLYHQQFSRLGIGAYTSYERADGVYWFTLKNGIKTIHERRNNSDIQTWRGELNMNYQLTDKQTLQWKAYGFTSNRGLPGAVIYDNTYSAERLKDKNVFTQMLYENRFSNHIKMKAAAKWNYAWSRYSDIPASGYKEDTYRQNETYLTATLWTNPLQGLNLSFAQDYAHNHLSMTLPKAANPTRNSLWTALAANYQIGSFSVNASLLATNIYERVKQGNASNGFHRLSPAFSMQWRCLQDFRLRFGYKDIFRTPTLNELYYTGIGNRHLNPEKSRMWNLGTTYSHTFNHTLQLSLTADGYFGNVTDKIIAVPKMFYWQMMNAGKVRQLGLDVSANIEKRWGNDWTVSATGSYSLMKATDISDPTAVYYRNQIAYTPRHSGSASVLLHTPWLDFSYNALVMGERYTLSYNIPDNRMKPFADHSITLSREFNINKQQLRVQFDVRNLGNKNYEVVRFYPMPGTNWRLSVSWIL</sequence>
<evidence type="ECO:0000313" key="16">
    <source>
        <dbReference type="Proteomes" id="UP000198427"/>
    </source>
</evidence>
<evidence type="ECO:0000256" key="3">
    <source>
        <dbReference type="ARBA" id="ARBA00022452"/>
    </source>
</evidence>
<evidence type="ECO:0000256" key="1">
    <source>
        <dbReference type="ARBA" id="ARBA00004571"/>
    </source>
</evidence>
<feature type="domain" description="TonB-dependent receptor plug" evidence="14">
    <location>
        <begin position="47"/>
        <end position="142"/>
    </location>
</feature>
<keyword evidence="5 12" id="KW-0732">Signal</keyword>
<dbReference type="PANTHER" id="PTHR30069:SF29">
    <property type="entry name" value="HEMOGLOBIN AND HEMOGLOBIN-HAPTOGLOBIN-BINDING PROTEIN 1-RELATED"/>
    <property type="match status" value="1"/>
</dbReference>
<evidence type="ECO:0000256" key="8">
    <source>
        <dbReference type="ARBA" id="ARBA00023170"/>
    </source>
</evidence>
<evidence type="ECO:0000256" key="10">
    <source>
        <dbReference type="PROSITE-ProRule" id="PRU01360"/>
    </source>
</evidence>
<dbReference type="Gene3D" id="2.40.170.20">
    <property type="entry name" value="TonB-dependent receptor, beta-barrel domain"/>
    <property type="match status" value="1"/>
</dbReference>
<dbReference type="InterPro" id="IPR000531">
    <property type="entry name" value="Beta-barrel_TonB"/>
</dbReference>
<gene>
    <name evidence="15" type="ORF">SAMN06265364_12419</name>
</gene>